<reference evidence="3" key="1">
    <citation type="journal article" date="2020" name="Stud. Mycol.">
        <title>101 Dothideomycetes genomes: a test case for predicting lifestyles and emergence of pathogens.</title>
        <authorList>
            <person name="Haridas S."/>
            <person name="Albert R."/>
            <person name="Binder M."/>
            <person name="Bloem J."/>
            <person name="Labutti K."/>
            <person name="Salamov A."/>
            <person name="Andreopoulos B."/>
            <person name="Baker S."/>
            <person name="Barry K."/>
            <person name="Bills G."/>
            <person name="Bluhm B."/>
            <person name="Cannon C."/>
            <person name="Castanera R."/>
            <person name="Culley D."/>
            <person name="Daum C."/>
            <person name="Ezra D."/>
            <person name="Gonzalez J."/>
            <person name="Henrissat B."/>
            <person name="Kuo A."/>
            <person name="Liang C."/>
            <person name="Lipzen A."/>
            <person name="Lutzoni F."/>
            <person name="Magnuson J."/>
            <person name="Mondo S."/>
            <person name="Nolan M."/>
            <person name="Ohm R."/>
            <person name="Pangilinan J."/>
            <person name="Park H.-J."/>
            <person name="Ramirez L."/>
            <person name="Alfaro M."/>
            <person name="Sun H."/>
            <person name="Tritt A."/>
            <person name="Yoshinaga Y."/>
            <person name="Zwiers L.-H."/>
            <person name="Turgeon B."/>
            <person name="Goodwin S."/>
            <person name="Spatafora J."/>
            <person name="Crous P."/>
            <person name="Grigoriev I."/>
        </authorList>
    </citation>
    <scope>NUCLEOTIDE SEQUENCE</scope>
    <source>
        <strain evidence="3">CBS 122681</strain>
    </source>
</reference>
<evidence type="ECO:0000313" key="3">
    <source>
        <dbReference type="EMBL" id="KAF2662195.1"/>
    </source>
</evidence>
<feature type="region of interest" description="Disordered" evidence="2">
    <location>
        <begin position="495"/>
        <end position="549"/>
    </location>
</feature>
<feature type="compositionally biased region" description="Polar residues" evidence="2">
    <location>
        <begin position="497"/>
        <end position="516"/>
    </location>
</feature>
<dbReference type="Proteomes" id="UP000799324">
    <property type="component" value="Unassembled WGS sequence"/>
</dbReference>
<feature type="compositionally biased region" description="Polar residues" evidence="2">
    <location>
        <begin position="379"/>
        <end position="395"/>
    </location>
</feature>
<organism evidence="3 4">
    <name type="scientific">Lophiostoma macrostomum CBS 122681</name>
    <dbReference type="NCBI Taxonomy" id="1314788"/>
    <lineage>
        <taxon>Eukaryota</taxon>
        <taxon>Fungi</taxon>
        <taxon>Dikarya</taxon>
        <taxon>Ascomycota</taxon>
        <taxon>Pezizomycotina</taxon>
        <taxon>Dothideomycetes</taxon>
        <taxon>Pleosporomycetidae</taxon>
        <taxon>Pleosporales</taxon>
        <taxon>Lophiostomataceae</taxon>
        <taxon>Lophiostoma</taxon>
    </lineage>
</organism>
<accession>A0A6A6TQ30</accession>
<name>A0A6A6TQ30_9PLEO</name>
<sequence length="620" mass="69198">MDPDKDPIMQARQATPESTEVAAESTAIDIIFSCHLCNKTFNEIYAGHEDETVQGLSDGINPINRRVTRVFLTDCGHVICNIHLENGAPPFHPAGKRPRVDCPLCPVSHQAVLHGIRGFDPSEYDSKISSFYFMFPPPALSEHEMYRIAADAFKFQYKCLARFAEVIHKAVNETRQELAQTQQELSQGQQSLAMVEGNNRQLEIQNQQTHALAAQLSHMQGHQQRLPQIEQYLNMIPKLVQQNKLMRERLGQLGFMPPLEPLAYFDQPEHLEQLTSDIRASSNGIDQALMLTRSAGTHMTDLSDATLVDTPVHMSPEGRPKKRKGVFSSLGSRSERERILDSRDEMPPPPKPPSRFGSVKKAFNSLRKRDPNERATSALGFSTNQGTGQNTQVHDQGSWKQFGNQSANTFTGQGFKRSETPRMTGALPVESVGKSPKRFSIGRNVSGSKGQFTFRSPIQFTRSETNALPNEPSYMRIMDGLDQDERMDLGLNDPRQNDLTSNHYTHQNTVVNQSSASRDDGTGKKRFSLGHPFLHQSPQDPKDIARAHPHPLRSNPVTQADIDMLNEVSANPVTPTPHRIKKSTLPEDEDSVDAAFERLSVAETDGATEAVPAKVRFQLD</sequence>
<keyword evidence="1" id="KW-0175">Coiled coil</keyword>
<feature type="region of interest" description="Disordered" evidence="2">
    <location>
        <begin position="569"/>
        <end position="589"/>
    </location>
</feature>
<dbReference type="AlphaFoldDB" id="A0A6A6TQ30"/>
<feature type="coiled-coil region" evidence="1">
    <location>
        <begin position="164"/>
        <end position="191"/>
    </location>
</feature>
<proteinExistence type="predicted"/>
<dbReference type="EMBL" id="MU004290">
    <property type="protein sequence ID" value="KAF2662195.1"/>
    <property type="molecule type" value="Genomic_DNA"/>
</dbReference>
<protein>
    <submittedName>
        <fullName evidence="3">Uncharacterized protein</fullName>
    </submittedName>
</protein>
<gene>
    <name evidence="3" type="ORF">K491DRAFT_282683</name>
</gene>
<evidence type="ECO:0000256" key="2">
    <source>
        <dbReference type="SAM" id="MobiDB-lite"/>
    </source>
</evidence>
<dbReference type="OrthoDB" id="5410764at2759"/>
<feature type="region of interest" description="Disordered" evidence="2">
    <location>
        <begin position="310"/>
        <end position="395"/>
    </location>
</feature>
<evidence type="ECO:0000313" key="4">
    <source>
        <dbReference type="Proteomes" id="UP000799324"/>
    </source>
</evidence>
<feature type="compositionally biased region" description="Basic and acidic residues" evidence="2">
    <location>
        <begin position="333"/>
        <end position="346"/>
    </location>
</feature>
<keyword evidence="4" id="KW-1185">Reference proteome</keyword>
<evidence type="ECO:0000256" key="1">
    <source>
        <dbReference type="SAM" id="Coils"/>
    </source>
</evidence>